<dbReference type="Gene3D" id="3.40.50.2000">
    <property type="entry name" value="Glycogen Phosphorylase B"/>
    <property type="match status" value="1"/>
</dbReference>
<reference evidence="9 10" key="2">
    <citation type="submission" date="2023-12" db="EMBL/GenBank/DDBJ databases">
        <title>Description of an unclassified Opitutus bacterium of Verrucomicrobiota.</title>
        <authorList>
            <person name="Zhang D.-F."/>
        </authorList>
    </citation>
    <scope>NUCLEOTIDE SEQUENCE [LARGE SCALE GENOMIC DNA]</scope>
    <source>
        <strain evidence="9 10">WL0086</strain>
    </source>
</reference>
<comment type="subcellular location">
    <subcellularLocation>
        <location evidence="7">Cell membrane</location>
    </subcellularLocation>
</comment>
<dbReference type="PANTHER" id="PTHR42755:SF1">
    <property type="entry name" value="3-DEOXY-D-MANNO-OCTULOSONIC ACID TRANSFERASE, MITOCHONDRIAL-RELATED"/>
    <property type="match status" value="1"/>
</dbReference>
<keyword evidence="7" id="KW-0448">Lipopolysaccharide biosynthesis</keyword>
<comment type="function">
    <text evidence="7">Involved in lipopolysaccharide (LPS) biosynthesis. Catalyzes the transfer of 3-deoxy-D-manno-octulosonate (Kdo) residue(s) from CMP-Kdo to lipid IV(A), the tetraacyldisaccharide-1,4'-bisphosphate precursor of lipid A.</text>
</comment>
<keyword evidence="10" id="KW-1185">Reference proteome</keyword>
<dbReference type="Pfam" id="PF04413">
    <property type="entry name" value="Glycos_transf_N"/>
    <property type="match status" value="1"/>
</dbReference>
<evidence type="ECO:0000313" key="10">
    <source>
        <dbReference type="Proteomes" id="UP000738431"/>
    </source>
</evidence>
<organism evidence="9 10">
    <name type="scientific">Actomonas aquatica</name>
    <dbReference type="NCBI Taxonomy" id="2866162"/>
    <lineage>
        <taxon>Bacteria</taxon>
        <taxon>Pseudomonadati</taxon>
        <taxon>Verrucomicrobiota</taxon>
        <taxon>Opitutia</taxon>
        <taxon>Opitutales</taxon>
        <taxon>Opitutaceae</taxon>
        <taxon>Actomonas</taxon>
    </lineage>
</organism>
<dbReference type="InterPro" id="IPR038107">
    <property type="entry name" value="Glycos_transf_N_sf"/>
</dbReference>
<evidence type="ECO:0000256" key="7">
    <source>
        <dbReference type="RuleBase" id="RU365103"/>
    </source>
</evidence>
<evidence type="ECO:0000256" key="5">
    <source>
        <dbReference type="ARBA" id="ARBA00031445"/>
    </source>
</evidence>
<evidence type="ECO:0000259" key="8">
    <source>
        <dbReference type="Pfam" id="PF04413"/>
    </source>
</evidence>
<reference evidence="9 10" key="1">
    <citation type="submission" date="2021-08" db="EMBL/GenBank/DDBJ databases">
        <authorList>
            <person name="Zhang D."/>
            <person name="Zhang A."/>
            <person name="Wang L."/>
        </authorList>
    </citation>
    <scope>NUCLEOTIDE SEQUENCE [LARGE SCALE GENOMIC DNA]</scope>
    <source>
        <strain evidence="9 10">WL0086</strain>
    </source>
</reference>
<dbReference type="EMBL" id="CP139781">
    <property type="protein sequence ID" value="WRQ89150.1"/>
    <property type="molecule type" value="Genomic_DNA"/>
</dbReference>
<comment type="similarity">
    <text evidence="7">Belongs to the glycosyltransferase group 1 family.</text>
</comment>
<evidence type="ECO:0000256" key="3">
    <source>
        <dbReference type="ARBA" id="ARBA00019077"/>
    </source>
</evidence>
<accession>A0ABZ1CCN2</accession>
<dbReference type="RefSeq" id="WP_221031018.1">
    <property type="nucleotide sequence ID" value="NZ_CP139781.1"/>
</dbReference>
<proteinExistence type="inferred from homology"/>
<evidence type="ECO:0000256" key="4">
    <source>
        <dbReference type="ARBA" id="ARBA00022679"/>
    </source>
</evidence>
<dbReference type="EC" id="2.4.99.12" evidence="2 7"/>
<feature type="domain" description="3-deoxy-D-manno-octulosonic-acid transferase N-terminal" evidence="8">
    <location>
        <begin position="35"/>
        <end position="216"/>
    </location>
</feature>
<feature type="transmembrane region" description="Helical" evidence="7">
    <location>
        <begin position="6"/>
        <end position="23"/>
    </location>
</feature>
<keyword evidence="7" id="KW-0812">Transmembrane</keyword>
<sequence length="436" mass="47525">MALWFYRLVFLPVMLVLAPYYLWRMRRRGGYGDGFGQRFGAVPSGLPAKSASGKRRVWLQAVSVGELLAIGPLLRRLAALPDVEVYLTTTTSTGYRLARERYAAETVAVAYFPMDFWPFVARAWRQVEADVLVLTEGERWPEHMHQAARRGVPVLSINARLSDRSYRRMRKVRALVPGLMGNVTQLLAVSAEDARRFIELGFAAERVRVTGNLKVDNAITEIDAAARLALRQELGFAAADTILLGSSTWPGEEAVLVEAWQKARAAGLGTEDGGVLRLLLVPRHAERRAEVEALVAATGQRYHLRSRGVAPSEVDIAVADTTGELQRLTQLADLVVVGKSLPPHTEGQTPVEAAGLGRPILFGPGMGSFRAIAQDLVQVGAAQRLADAAEVAPAVSKLLQDKAARKRMGGAGRAWHVANRGALDRTVEAIRLHLGL</sequence>
<dbReference type="Proteomes" id="UP000738431">
    <property type="component" value="Chromosome"/>
</dbReference>
<evidence type="ECO:0000256" key="1">
    <source>
        <dbReference type="ARBA" id="ARBA00004713"/>
    </source>
</evidence>
<keyword evidence="4 7" id="KW-0808">Transferase</keyword>
<keyword evidence="7" id="KW-1003">Cell membrane</keyword>
<comment type="catalytic activity">
    <reaction evidence="6 7">
        <text>lipid IVA (E. coli) + CMP-3-deoxy-beta-D-manno-octulosonate = alpha-Kdo-(2-&gt;6)-lipid IVA (E. coli) + CMP + H(+)</text>
        <dbReference type="Rhea" id="RHEA:28066"/>
        <dbReference type="ChEBI" id="CHEBI:15378"/>
        <dbReference type="ChEBI" id="CHEBI:58603"/>
        <dbReference type="ChEBI" id="CHEBI:60364"/>
        <dbReference type="ChEBI" id="CHEBI:60377"/>
        <dbReference type="ChEBI" id="CHEBI:85987"/>
        <dbReference type="EC" id="2.4.99.12"/>
    </reaction>
</comment>
<name>A0ABZ1CCN2_9BACT</name>
<dbReference type="Gene3D" id="3.40.50.11720">
    <property type="entry name" value="3-Deoxy-D-manno-octulosonic-acid transferase, N-terminal domain"/>
    <property type="match status" value="1"/>
</dbReference>
<dbReference type="InterPro" id="IPR039901">
    <property type="entry name" value="Kdotransferase"/>
</dbReference>
<protein>
    <recommendedName>
        <fullName evidence="3 7">3-deoxy-D-manno-octulosonic acid transferase</fullName>
        <shortName evidence="7">Kdo transferase</shortName>
        <ecNumber evidence="2 7">2.4.99.12</ecNumber>
    </recommendedName>
    <alternativeName>
        <fullName evidence="5 7">Lipid IV(A) 3-deoxy-D-manno-octulosonic acid transferase</fullName>
    </alternativeName>
</protein>
<evidence type="ECO:0000313" key="9">
    <source>
        <dbReference type="EMBL" id="WRQ89150.1"/>
    </source>
</evidence>
<keyword evidence="7" id="KW-0472">Membrane</keyword>
<gene>
    <name evidence="9" type="ORF">K1X11_007000</name>
</gene>
<comment type="pathway">
    <text evidence="1 7">Bacterial outer membrane biogenesis; LPS core biosynthesis.</text>
</comment>
<dbReference type="SUPFAM" id="SSF53756">
    <property type="entry name" value="UDP-Glycosyltransferase/glycogen phosphorylase"/>
    <property type="match status" value="1"/>
</dbReference>
<dbReference type="InterPro" id="IPR007507">
    <property type="entry name" value="Glycos_transf_N"/>
</dbReference>
<dbReference type="PANTHER" id="PTHR42755">
    <property type="entry name" value="3-DEOXY-MANNO-OCTULOSONATE CYTIDYLYLTRANSFERASE"/>
    <property type="match status" value="1"/>
</dbReference>
<evidence type="ECO:0000256" key="6">
    <source>
        <dbReference type="ARBA" id="ARBA00049183"/>
    </source>
</evidence>
<keyword evidence="7" id="KW-1133">Transmembrane helix</keyword>
<evidence type="ECO:0000256" key="2">
    <source>
        <dbReference type="ARBA" id="ARBA00012621"/>
    </source>
</evidence>